<reference evidence="2" key="2">
    <citation type="journal article" date="2024" name="Plant">
        <title>Genomic evolution and insights into agronomic trait innovations of Sesamum species.</title>
        <authorList>
            <person name="Miao H."/>
            <person name="Wang L."/>
            <person name="Qu L."/>
            <person name="Liu H."/>
            <person name="Sun Y."/>
            <person name="Le M."/>
            <person name="Wang Q."/>
            <person name="Wei S."/>
            <person name="Zheng Y."/>
            <person name="Lin W."/>
            <person name="Duan Y."/>
            <person name="Cao H."/>
            <person name="Xiong S."/>
            <person name="Wang X."/>
            <person name="Wei L."/>
            <person name="Li C."/>
            <person name="Ma Q."/>
            <person name="Ju M."/>
            <person name="Zhao R."/>
            <person name="Li G."/>
            <person name="Mu C."/>
            <person name="Tian Q."/>
            <person name="Mei H."/>
            <person name="Zhang T."/>
            <person name="Gao T."/>
            <person name="Zhang H."/>
        </authorList>
    </citation>
    <scope>NUCLEOTIDE SEQUENCE</scope>
    <source>
        <strain evidence="2">KEN1</strain>
    </source>
</reference>
<dbReference type="InterPro" id="IPR043502">
    <property type="entry name" value="DNA/RNA_pol_sf"/>
</dbReference>
<sequence length="249" mass="28328">MKLRADGTVERYKARLVAKGFNEIAGVDYSDNFSPVAKTVTVKDYLHNLFTIKDLGNARYFLGLEIACNSEGIYVAQHKYIQDIIRNIGLMNAKTTSTLFFLGLKLTENCGGLLVDPERYRRLVGRLFYLGYTRPDISLSVQQLSHFLQRPCDFHWKAVVHVVRYLKGTATKGLFLPSDSSFELRAYCDADWASCTNSRRSLTEFCVFFGNTLISWKTKKQSTVSRSTVEAEYRSMAATVCELHWLSPL</sequence>
<dbReference type="CDD" id="cd09272">
    <property type="entry name" value="RNase_HI_RT_Ty1"/>
    <property type="match status" value="1"/>
</dbReference>
<organism evidence="2">
    <name type="scientific">Sesamum latifolium</name>
    <dbReference type="NCBI Taxonomy" id="2727402"/>
    <lineage>
        <taxon>Eukaryota</taxon>
        <taxon>Viridiplantae</taxon>
        <taxon>Streptophyta</taxon>
        <taxon>Embryophyta</taxon>
        <taxon>Tracheophyta</taxon>
        <taxon>Spermatophyta</taxon>
        <taxon>Magnoliopsida</taxon>
        <taxon>eudicotyledons</taxon>
        <taxon>Gunneridae</taxon>
        <taxon>Pentapetalae</taxon>
        <taxon>asterids</taxon>
        <taxon>lamiids</taxon>
        <taxon>Lamiales</taxon>
        <taxon>Pedaliaceae</taxon>
        <taxon>Sesamum</taxon>
    </lineage>
</organism>
<dbReference type="SUPFAM" id="SSF56672">
    <property type="entry name" value="DNA/RNA polymerases"/>
    <property type="match status" value="1"/>
</dbReference>
<evidence type="ECO:0000259" key="1">
    <source>
        <dbReference type="Pfam" id="PF07727"/>
    </source>
</evidence>
<name>A0AAW2VGZ9_9LAMI</name>
<feature type="domain" description="Reverse transcriptase Ty1/copia-type" evidence="1">
    <location>
        <begin position="42"/>
        <end position="98"/>
    </location>
</feature>
<accession>A0AAW2VGZ9</accession>
<dbReference type="AlphaFoldDB" id="A0AAW2VGZ9"/>
<dbReference type="InterPro" id="IPR013103">
    <property type="entry name" value="RVT_2"/>
</dbReference>
<reference evidence="2" key="1">
    <citation type="submission" date="2020-06" db="EMBL/GenBank/DDBJ databases">
        <authorList>
            <person name="Li T."/>
            <person name="Hu X."/>
            <person name="Zhang T."/>
            <person name="Song X."/>
            <person name="Zhang H."/>
            <person name="Dai N."/>
            <person name="Sheng W."/>
            <person name="Hou X."/>
            <person name="Wei L."/>
        </authorList>
    </citation>
    <scope>NUCLEOTIDE SEQUENCE</scope>
    <source>
        <strain evidence="2">KEN1</strain>
        <tissue evidence="2">Leaf</tissue>
    </source>
</reference>
<dbReference type="Pfam" id="PF07727">
    <property type="entry name" value="RVT_2"/>
    <property type="match status" value="1"/>
</dbReference>
<dbReference type="PANTHER" id="PTHR11439">
    <property type="entry name" value="GAG-POL-RELATED RETROTRANSPOSON"/>
    <property type="match status" value="1"/>
</dbReference>
<protein>
    <submittedName>
        <fullName evidence="2">Retrovirus-related Pol polyprotein from transposon RE2</fullName>
    </submittedName>
</protein>
<proteinExistence type="predicted"/>
<dbReference type="EMBL" id="JACGWN010000010">
    <property type="protein sequence ID" value="KAL0427621.1"/>
    <property type="molecule type" value="Genomic_DNA"/>
</dbReference>
<evidence type="ECO:0000313" key="2">
    <source>
        <dbReference type="EMBL" id="KAL0427621.1"/>
    </source>
</evidence>
<comment type="caution">
    <text evidence="2">The sequence shown here is derived from an EMBL/GenBank/DDBJ whole genome shotgun (WGS) entry which is preliminary data.</text>
</comment>
<dbReference type="PANTHER" id="PTHR11439:SF470">
    <property type="entry name" value="CYSTEINE-RICH RLK (RECEPTOR-LIKE PROTEIN KINASE) 8"/>
    <property type="match status" value="1"/>
</dbReference>
<gene>
    <name evidence="2" type="ORF">Slati_2936900</name>
</gene>